<comment type="caution">
    <text evidence="8">The sequence shown here is derived from an EMBL/GenBank/DDBJ whole genome shotgun (WGS) entry which is preliminary data.</text>
</comment>
<dbReference type="Pfam" id="PF01850">
    <property type="entry name" value="PIN"/>
    <property type="match status" value="1"/>
</dbReference>
<dbReference type="InterPro" id="IPR002716">
    <property type="entry name" value="PIN_dom"/>
</dbReference>
<dbReference type="CDD" id="cd18760">
    <property type="entry name" value="PIN_MtVapC3-like"/>
    <property type="match status" value="1"/>
</dbReference>
<dbReference type="InterPro" id="IPR029060">
    <property type="entry name" value="PIN-like_dom_sf"/>
</dbReference>
<reference evidence="8 9" key="1">
    <citation type="submission" date="2024-01" db="EMBL/GenBank/DDBJ databases">
        <title>The diversity of rhizobia nodulating Mimosa spp. in eleven states of Brazil covering several biomes is determined by host plant, location, and edaphic factors.</title>
        <authorList>
            <person name="Rouws L."/>
            <person name="Barauna A."/>
            <person name="Beukes C."/>
            <person name="De Faria S.M."/>
            <person name="Gross E."/>
            <person name="Dos Reis Junior F.B."/>
            <person name="Simon M."/>
            <person name="Maluk M."/>
            <person name="Odee D.W."/>
            <person name="Kenicer G."/>
            <person name="Young J.P.W."/>
            <person name="Reis V.M."/>
            <person name="Zilli J."/>
            <person name="James E.K."/>
        </authorList>
    </citation>
    <scope>NUCLEOTIDE SEQUENCE [LARGE SCALE GENOMIC DNA]</scope>
    <source>
        <strain evidence="8 9">JPY167</strain>
    </source>
</reference>
<keyword evidence="4 6" id="KW-0378">Hydrolase</keyword>
<comment type="cofactor">
    <cofactor evidence="6">
        <name>Mg(2+)</name>
        <dbReference type="ChEBI" id="CHEBI:18420"/>
    </cofactor>
</comment>
<feature type="binding site" evidence="6">
    <location>
        <position position="109"/>
    </location>
    <ligand>
        <name>Mg(2+)</name>
        <dbReference type="ChEBI" id="CHEBI:18420"/>
    </ligand>
</feature>
<keyword evidence="1 6" id="KW-1277">Toxin-antitoxin system</keyword>
<feature type="domain" description="PIN" evidence="7">
    <location>
        <begin position="14"/>
        <end position="131"/>
    </location>
</feature>
<dbReference type="RefSeq" id="WP_342949913.1">
    <property type="nucleotide sequence ID" value="NZ_JAYMRV010000015.1"/>
</dbReference>
<evidence type="ECO:0000313" key="9">
    <source>
        <dbReference type="Proteomes" id="UP001489897"/>
    </source>
</evidence>
<evidence type="ECO:0000256" key="2">
    <source>
        <dbReference type="ARBA" id="ARBA00022722"/>
    </source>
</evidence>
<dbReference type="EC" id="3.1.-.-" evidence="6"/>
<evidence type="ECO:0000256" key="5">
    <source>
        <dbReference type="ARBA" id="ARBA00022842"/>
    </source>
</evidence>
<feature type="binding site" evidence="6">
    <location>
        <position position="17"/>
    </location>
    <ligand>
        <name>Mg(2+)</name>
        <dbReference type="ChEBI" id="CHEBI:18420"/>
    </ligand>
</feature>
<dbReference type="HAMAP" id="MF_00265">
    <property type="entry name" value="VapC_Nob1"/>
    <property type="match status" value="1"/>
</dbReference>
<dbReference type="InterPro" id="IPR022907">
    <property type="entry name" value="VapC_family"/>
</dbReference>
<protein>
    <recommendedName>
        <fullName evidence="6">Ribonuclease VapC</fullName>
        <shortName evidence="6">RNase VapC</shortName>
        <ecNumber evidence="6">3.1.-.-</ecNumber>
    </recommendedName>
    <alternativeName>
        <fullName evidence="6">Toxin VapC</fullName>
    </alternativeName>
</protein>
<keyword evidence="5 6" id="KW-0460">Magnesium</keyword>
<dbReference type="EMBL" id="JAYMRV010000015">
    <property type="protein sequence ID" value="MEM5426211.1"/>
    <property type="molecule type" value="Genomic_DNA"/>
</dbReference>
<dbReference type="Proteomes" id="UP001489897">
    <property type="component" value="Unassembled WGS sequence"/>
</dbReference>
<dbReference type="InterPro" id="IPR051749">
    <property type="entry name" value="PINc/VapC_TA_RNase"/>
</dbReference>
<organism evidence="8 9">
    <name type="scientific">Paraburkholderia ferrariae</name>
    <dbReference type="NCBI Taxonomy" id="386056"/>
    <lineage>
        <taxon>Bacteria</taxon>
        <taxon>Pseudomonadati</taxon>
        <taxon>Pseudomonadota</taxon>
        <taxon>Betaproteobacteria</taxon>
        <taxon>Burkholderiales</taxon>
        <taxon>Burkholderiaceae</taxon>
        <taxon>Paraburkholderia</taxon>
    </lineage>
</organism>
<evidence type="ECO:0000259" key="7">
    <source>
        <dbReference type="Pfam" id="PF01850"/>
    </source>
</evidence>
<keyword evidence="9" id="KW-1185">Reference proteome</keyword>
<comment type="function">
    <text evidence="6">Toxic component of a toxin-antitoxin (TA) system. An RNase.</text>
</comment>
<keyword evidence="6" id="KW-0800">Toxin</keyword>
<name>A0ABU9S1L1_9BURK</name>
<evidence type="ECO:0000313" key="8">
    <source>
        <dbReference type="EMBL" id="MEM5426211.1"/>
    </source>
</evidence>
<comment type="similarity">
    <text evidence="6">Belongs to the PINc/VapC protein family.</text>
</comment>
<gene>
    <name evidence="6" type="primary">vapC</name>
    <name evidence="8" type="ORF">VSR73_34980</name>
</gene>
<dbReference type="PANTHER" id="PTHR42740">
    <property type="entry name" value="RIBONUCLEASE VAPC3"/>
    <property type="match status" value="1"/>
</dbReference>
<dbReference type="PANTHER" id="PTHR42740:SF1">
    <property type="entry name" value="RIBONUCLEASE VAPC3"/>
    <property type="match status" value="1"/>
</dbReference>
<sequence>MGRRPGCHEARPVILVDSSVWIDYFRGLASPQASRLDALLGREVLVTGDLIVAEVLQGFAAESAFNTARQLMTTRFNVVSLVGPDNAIQAARNYRILRAQGVTIRKTIDTLIATWCIENGAPLLFSDRDFDPFVEHLGLQSAMRDD</sequence>
<evidence type="ECO:0000256" key="6">
    <source>
        <dbReference type="HAMAP-Rule" id="MF_00265"/>
    </source>
</evidence>
<keyword evidence="2 6" id="KW-0540">Nuclease</keyword>
<keyword evidence="3 6" id="KW-0479">Metal-binding</keyword>
<dbReference type="SUPFAM" id="SSF88723">
    <property type="entry name" value="PIN domain-like"/>
    <property type="match status" value="1"/>
</dbReference>
<evidence type="ECO:0000256" key="1">
    <source>
        <dbReference type="ARBA" id="ARBA00022649"/>
    </source>
</evidence>
<accession>A0ABU9S1L1</accession>
<proteinExistence type="inferred from homology"/>
<evidence type="ECO:0000256" key="3">
    <source>
        <dbReference type="ARBA" id="ARBA00022723"/>
    </source>
</evidence>
<evidence type="ECO:0000256" key="4">
    <source>
        <dbReference type="ARBA" id="ARBA00022801"/>
    </source>
</evidence>
<dbReference type="Gene3D" id="3.40.50.1010">
    <property type="entry name" value="5'-nuclease"/>
    <property type="match status" value="1"/>
</dbReference>